<accession>A0ABR4FL01</accession>
<sequence length="251" mass="28750">MRKKLPQDEDKLLPLTPGYSACDARTTTIDQTEDYQPIRRQAQQQNLLQMLAAVVPILEDLALSLPITSRLSGHDHMHALSSWISGLDLTDSHFAWTAHNFQFAALHTLSLDNLAIAVTDFTSFLQTAQPTLRRLSILRVHWTKRRVVDMSRAEKGEIVKAAESVCRLICKHLQDCFPLESLILETWYYQASPILVIDPDHRRARRYSARPCTTHSSLPVRYGTERTISFEAWLDQLIFIARVPRVSLMFL</sequence>
<comment type="caution">
    <text evidence="1">The sequence shown here is derived from an EMBL/GenBank/DDBJ whole genome shotgun (WGS) entry which is preliminary data.</text>
</comment>
<reference evidence="1 2" key="1">
    <citation type="submission" date="2024-07" db="EMBL/GenBank/DDBJ databases">
        <title>Section-level genome sequencing and comparative genomics of Aspergillus sections Usti and Cavernicolus.</title>
        <authorList>
            <consortium name="Lawrence Berkeley National Laboratory"/>
            <person name="Nybo J.L."/>
            <person name="Vesth T.C."/>
            <person name="Theobald S."/>
            <person name="Frisvad J.C."/>
            <person name="Larsen T.O."/>
            <person name="Kjaerboelling I."/>
            <person name="Rothschild-Mancinelli K."/>
            <person name="Lyhne E.K."/>
            <person name="Kogle M.E."/>
            <person name="Barry K."/>
            <person name="Clum A."/>
            <person name="Na H."/>
            <person name="Ledsgaard L."/>
            <person name="Lin J."/>
            <person name="Lipzen A."/>
            <person name="Kuo A."/>
            <person name="Riley R."/>
            <person name="Mondo S."/>
            <person name="Labutti K."/>
            <person name="Haridas S."/>
            <person name="Pangalinan J."/>
            <person name="Salamov A.A."/>
            <person name="Simmons B.A."/>
            <person name="Magnuson J.K."/>
            <person name="Chen J."/>
            <person name="Drula E."/>
            <person name="Henrissat B."/>
            <person name="Wiebenga A."/>
            <person name="Lubbers R.J."/>
            <person name="Gomes A.C."/>
            <person name="Makela M.R."/>
            <person name="Stajich J."/>
            <person name="Grigoriev I.V."/>
            <person name="Mortensen U.H."/>
            <person name="De Vries R.P."/>
            <person name="Baker S.E."/>
            <person name="Andersen M.R."/>
        </authorList>
    </citation>
    <scope>NUCLEOTIDE SEQUENCE [LARGE SCALE GENOMIC DNA]</scope>
    <source>
        <strain evidence="1 2">CBS 209.92</strain>
    </source>
</reference>
<organism evidence="1 2">
    <name type="scientific">Aspergillus keveii</name>
    <dbReference type="NCBI Taxonomy" id="714993"/>
    <lineage>
        <taxon>Eukaryota</taxon>
        <taxon>Fungi</taxon>
        <taxon>Dikarya</taxon>
        <taxon>Ascomycota</taxon>
        <taxon>Pezizomycotina</taxon>
        <taxon>Eurotiomycetes</taxon>
        <taxon>Eurotiomycetidae</taxon>
        <taxon>Eurotiales</taxon>
        <taxon>Aspergillaceae</taxon>
        <taxon>Aspergillus</taxon>
        <taxon>Aspergillus subgen. Nidulantes</taxon>
    </lineage>
</organism>
<protein>
    <submittedName>
        <fullName evidence="1">Uncharacterized protein</fullName>
    </submittedName>
</protein>
<evidence type="ECO:0000313" key="1">
    <source>
        <dbReference type="EMBL" id="KAL2783931.1"/>
    </source>
</evidence>
<gene>
    <name evidence="1" type="ORF">BJX66DRAFT_344491</name>
</gene>
<keyword evidence="2" id="KW-1185">Reference proteome</keyword>
<evidence type="ECO:0000313" key="2">
    <source>
        <dbReference type="Proteomes" id="UP001610563"/>
    </source>
</evidence>
<dbReference type="Proteomes" id="UP001610563">
    <property type="component" value="Unassembled WGS sequence"/>
</dbReference>
<proteinExistence type="predicted"/>
<dbReference type="EMBL" id="JBFTWV010000203">
    <property type="protein sequence ID" value="KAL2783931.1"/>
    <property type="molecule type" value="Genomic_DNA"/>
</dbReference>
<name>A0ABR4FL01_9EURO</name>